<dbReference type="EMBL" id="JANJQO010002253">
    <property type="protein sequence ID" value="KAJ2967568.1"/>
    <property type="molecule type" value="Genomic_DNA"/>
</dbReference>
<gene>
    <name evidence="1" type="ORF">NQ176_g9600</name>
</gene>
<dbReference type="Proteomes" id="UP001143910">
    <property type="component" value="Unassembled WGS sequence"/>
</dbReference>
<organism evidence="1 2">
    <name type="scientific">Zarea fungicola</name>
    <dbReference type="NCBI Taxonomy" id="93591"/>
    <lineage>
        <taxon>Eukaryota</taxon>
        <taxon>Fungi</taxon>
        <taxon>Dikarya</taxon>
        <taxon>Ascomycota</taxon>
        <taxon>Pezizomycotina</taxon>
        <taxon>Sordariomycetes</taxon>
        <taxon>Hypocreomycetidae</taxon>
        <taxon>Hypocreales</taxon>
        <taxon>Cordycipitaceae</taxon>
        <taxon>Zarea</taxon>
    </lineage>
</organism>
<keyword evidence="2" id="KW-1185">Reference proteome</keyword>
<sequence length="348" mass="37491">MASGDGLDSELESFRKKWLSDLQSQRDSQPSAVAATSQSSSHRRRQSQSQKHHASPSASQTAIPRKPTGPPSPTATRRALAPDEASDYLEGPSFDDLAPSLNASSGARTLASSTDASTKSNDKKSVSALDYYEEAMEKEAQGNMGESLQLYRKAYRMDHGVDRRYREKHFPASAKAPAGAAPSAGGTQGTQASASSSASALAQAPDSETAKAPASKELTSKEAAQEPEPEPAQPRTFSELIADFATLKIEPAVPDVEGTPPPPCPIAELPDELLTHILHDVAVADIAAYVRLSLVCKRLAYLVASEQRIWRRVCLGPEFGFAGMHYRWNRSIEWGPLSLESDDEQDTQ</sequence>
<comment type="caution">
    <text evidence="1">The sequence shown here is derived from an EMBL/GenBank/DDBJ whole genome shotgun (WGS) entry which is preliminary data.</text>
</comment>
<protein>
    <submittedName>
        <fullName evidence="1">Uncharacterized protein</fullName>
    </submittedName>
</protein>
<name>A0ACC1MLY8_9HYPO</name>
<evidence type="ECO:0000313" key="2">
    <source>
        <dbReference type="Proteomes" id="UP001143910"/>
    </source>
</evidence>
<proteinExistence type="predicted"/>
<reference evidence="1" key="1">
    <citation type="submission" date="2022-08" db="EMBL/GenBank/DDBJ databases">
        <title>Genome Sequence of Lecanicillium fungicola.</title>
        <authorList>
            <person name="Buettner E."/>
        </authorList>
    </citation>
    <scope>NUCLEOTIDE SEQUENCE</scope>
    <source>
        <strain evidence="1">Babe33</strain>
    </source>
</reference>
<evidence type="ECO:0000313" key="1">
    <source>
        <dbReference type="EMBL" id="KAJ2967568.1"/>
    </source>
</evidence>
<accession>A0ACC1MLY8</accession>